<accession>A0A844Y4S0</accession>
<keyword evidence="2" id="KW-1185">Reference proteome</keyword>
<sequence>MASLQHVYRRGHIFWWRRVHDLFYTRRVDVRLSLGTTDRFEARNRGAALSAALPGVRSMLEQEIRKNSEVTEGELRAIAREMYDARLLEVCTMQRADPSLAEFHSASNLAFIVYFERLRSLGGHASFLPAEERSWLERGCDSQRIADLKTIIAMRENKGVSPIRREEIDRHLTRAGFTPDDKLRWMLELLLYPAYRDAYADAEIELQDSYQDLKFDGSEDDELDNIVDPQPNAGSSKTSISKKWLAWTPIEVAEAMIAATPKLSGHRKKGKRGSSTVEEQTLRQIRWAAMGF</sequence>
<organism evidence="1 2">
    <name type="scientific">Qipengyuania pelagi</name>
    <dbReference type="NCBI Taxonomy" id="994320"/>
    <lineage>
        <taxon>Bacteria</taxon>
        <taxon>Pseudomonadati</taxon>
        <taxon>Pseudomonadota</taxon>
        <taxon>Alphaproteobacteria</taxon>
        <taxon>Sphingomonadales</taxon>
        <taxon>Erythrobacteraceae</taxon>
        <taxon>Qipengyuania</taxon>
    </lineage>
</organism>
<dbReference type="OrthoDB" id="9784724at2"/>
<comment type="caution">
    <text evidence="1">The sequence shown here is derived from an EMBL/GenBank/DDBJ whole genome shotgun (WGS) entry which is preliminary data.</text>
</comment>
<name>A0A844Y4S0_9SPHN</name>
<gene>
    <name evidence="1" type="ORF">GRI47_03685</name>
</gene>
<dbReference type="RefSeq" id="WP_160660005.1">
    <property type="nucleotide sequence ID" value="NZ_BAABDV010000001.1"/>
</dbReference>
<reference evidence="1 2" key="1">
    <citation type="submission" date="2019-12" db="EMBL/GenBank/DDBJ databases">
        <title>Genomic-based taxomic classification of the family Erythrobacteraceae.</title>
        <authorList>
            <person name="Xu L."/>
        </authorList>
    </citation>
    <scope>NUCLEOTIDE SEQUENCE [LARGE SCALE GENOMIC DNA]</scope>
    <source>
        <strain evidence="1 2">JCM 17468</strain>
    </source>
</reference>
<dbReference type="Proteomes" id="UP000430272">
    <property type="component" value="Unassembled WGS sequence"/>
</dbReference>
<evidence type="ECO:0000313" key="2">
    <source>
        <dbReference type="Proteomes" id="UP000430272"/>
    </source>
</evidence>
<dbReference type="AlphaFoldDB" id="A0A844Y4S0"/>
<proteinExistence type="predicted"/>
<protein>
    <submittedName>
        <fullName evidence="1">Uncharacterized protein</fullName>
    </submittedName>
</protein>
<dbReference type="EMBL" id="WTYD01000001">
    <property type="protein sequence ID" value="MXO53114.1"/>
    <property type="molecule type" value="Genomic_DNA"/>
</dbReference>
<evidence type="ECO:0000313" key="1">
    <source>
        <dbReference type="EMBL" id="MXO53114.1"/>
    </source>
</evidence>